<keyword evidence="5" id="KW-0547">Nucleotide-binding</keyword>
<dbReference type="GO" id="GO:0006071">
    <property type="term" value="P:glycerol metabolic process"/>
    <property type="evidence" value="ECO:0007669"/>
    <property type="project" value="UniProtKB-KW"/>
</dbReference>
<evidence type="ECO:0000256" key="8">
    <source>
        <dbReference type="ARBA" id="ARBA00022840"/>
    </source>
</evidence>
<reference evidence="13" key="1">
    <citation type="submission" date="2024-06" db="EMBL/GenBank/DDBJ databases">
        <authorList>
            <person name="Liu X."/>
            <person name="Lenzi L."/>
            <person name="Haldenby T S."/>
            <person name="Uol C."/>
        </authorList>
    </citation>
    <scope>NUCLEOTIDE SEQUENCE</scope>
</reference>
<dbReference type="InterPro" id="IPR018484">
    <property type="entry name" value="FGGY_N"/>
</dbReference>
<dbReference type="SUPFAM" id="SSF53067">
    <property type="entry name" value="Actin-like ATPase domain"/>
    <property type="match status" value="2"/>
</dbReference>
<dbReference type="Gene3D" id="3.30.420.40">
    <property type="match status" value="2"/>
</dbReference>
<dbReference type="Proteomes" id="UP001497525">
    <property type="component" value="Unassembled WGS sequence"/>
</dbReference>
<dbReference type="InterPro" id="IPR018485">
    <property type="entry name" value="FGGY_C"/>
</dbReference>
<dbReference type="PROSITE" id="PS00933">
    <property type="entry name" value="FGGY_KINASES_1"/>
    <property type="match status" value="1"/>
</dbReference>
<dbReference type="GO" id="GO:0005524">
    <property type="term" value="F:ATP binding"/>
    <property type="evidence" value="ECO:0007669"/>
    <property type="project" value="UniProtKB-KW"/>
</dbReference>
<comment type="similarity">
    <text evidence="2">Belongs to the FGGY kinase family.</text>
</comment>
<dbReference type="FunFam" id="3.30.420.40:FF:000086">
    <property type="entry name" value="Glycerol kinase"/>
    <property type="match status" value="1"/>
</dbReference>
<keyword evidence="4" id="KW-0808">Transferase</keyword>
<evidence type="ECO:0000256" key="10">
    <source>
        <dbReference type="SAM" id="Phobius"/>
    </source>
</evidence>
<evidence type="ECO:0000256" key="2">
    <source>
        <dbReference type="ARBA" id="ARBA00009156"/>
    </source>
</evidence>
<dbReference type="PANTHER" id="PTHR10196">
    <property type="entry name" value="SUGAR KINASE"/>
    <property type="match status" value="1"/>
</dbReference>
<dbReference type="InterPro" id="IPR018483">
    <property type="entry name" value="Carb_kinase_FGGY_CS"/>
</dbReference>
<dbReference type="AlphaFoldDB" id="A0AAV2TN53"/>
<dbReference type="Pfam" id="PF00370">
    <property type="entry name" value="FGGY_N"/>
    <property type="match status" value="1"/>
</dbReference>
<accession>A0AAV2TN53</accession>
<gene>
    <name evidence="13" type="ORF">CDAUBV1_LOCUS11710</name>
</gene>
<dbReference type="GO" id="GO:0006641">
    <property type="term" value="P:triglyceride metabolic process"/>
    <property type="evidence" value="ECO:0007669"/>
    <property type="project" value="TreeGrafter"/>
</dbReference>
<dbReference type="EC" id="2.7.1.30" evidence="3"/>
<evidence type="ECO:0000256" key="5">
    <source>
        <dbReference type="ARBA" id="ARBA00022741"/>
    </source>
</evidence>
<dbReference type="GO" id="GO:0004370">
    <property type="term" value="F:glycerol kinase activity"/>
    <property type="evidence" value="ECO:0007669"/>
    <property type="project" value="UniProtKB-EC"/>
</dbReference>
<dbReference type="EMBL" id="CAXLJL010000390">
    <property type="protein sequence ID" value="CAL5137396.1"/>
    <property type="molecule type" value="Genomic_DNA"/>
</dbReference>
<keyword evidence="6" id="KW-0418">Kinase</keyword>
<keyword evidence="10" id="KW-0812">Transmembrane</keyword>
<evidence type="ECO:0000256" key="6">
    <source>
        <dbReference type="ARBA" id="ARBA00022777"/>
    </source>
</evidence>
<feature type="domain" description="Carbohydrate kinase FGGY C-terminal" evidence="12">
    <location>
        <begin position="286"/>
        <end position="491"/>
    </location>
</feature>
<sequence length="622" mass="67596">MGEENTYIVDETLVVGIDQGTSSSRALIFSSVTGQILASHQIRIRPSYPASGWIELNVEELYETTVRCLNDCVEQINKKGKSVKDIAGVGVTNQRETTIVWDRNTGKALAPAIVWSDARTAELVRKFTEKAPGKNPNAFQQKTGLPIHSYFSALKLVWLLENVPDVAEAARCGSLLAGTVDCWLIWRLTNRESHVTDVTNASRTNLFNLYTLDWDLDLCKFYGIDPKILPRIVSSSELVGTINDPGCAMAGVKICGILGDQQASLLAQTWPPSNDTKIQSAAPAVKVTYGTGAFMLWDIGEVPYFSRSGILTTVASKLGKDKKPHYALEGAISFAGATMDWLRYRLNLFSDLVELDTITHDAYVNHKSDRTDSCYLVPAFSGLFCPWWQESARTVIAGVDSDTTKRDLVYAGLRAAVYQTYDVLRVATMATVYSADAGALVRPEEIVVDGGMAGSAVLMQSLADILDMVVRRHNHSEVMAALGAAVAATLALEIDPSGLLNARVYPEGVESATPYVFSPTITSQSRHLLLSGWHAAIERSLGWTDAVSVPEGTDSLVNLLERVERSKDQNNNSLPDYRPAVRIPLHPTTTKSKGRIVAATLCGVGLLGIGLAVGIVIGRQYA</sequence>
<evidence type="ECO:0000256" key="7">
    <source>
        <dbReference type="ARBA" id="ARBA00022798"/>
    </source>
</evidence>
<keyword evidence="8" id="KW-0067">ATP-binding</keyword>
<evidence type="ECO:0000256" key="1">
    <source>
        <dbReference type="ARBA" id="ARBA00005190"/>
    </source>
</evidence>
<keyword evidence="10" id="KW-1133">Transmembrane helix</keyword>
<evidence type="ECO:0000256" key="9">
    <source>
        <dbReference type="ARBA" id="ARBA00043149"/>
    </source>
</evidence>
<evidence type="ECO:0000256" key="4">
    <source>
        <dbReference type="ARBA" id="ARBA00022679"/>
    </source>
</evidence>
<keyword evidence="10" id="KW-0472">Membrane</keyword>
<comment type="caution">
    <text evidence="13">The sequence shown here is derived from an EMBL/GenBank/DDBJ whole genome shotgun (WGS) entry which is preliminary data.</text>
</comment>
<dbReference type="InterPro" id="IPR043129">
    <property type="entry name" value="ATPase_NBD"/>
</dbReference>
<protein>
    <recommendedName>
        <fullName evidence="3">glycerol kinase</fullName>
        <ecNumber evidence="3">2.7.1.30</ecNumber>
    </recommendedName>
    <alternativeName>
        <fullName evidence="9">ATP:glycerol 3-phosphotransferase</fullName>
    </alternativeName>
</protein>
<feature type="domain" description="Carbohydrate kinase FGGY N-terminal" evidence="11">
    <location>
        <begin position="14"/>
        <end position="266"/>
    </location>
</feature>
<feature type="transmembrane region" description="Helical" evidence="10">
    <location>
        <begin position="596"/>
        <end position="617"/>
    </location>
</feature>
<keyword evidence="7" id="KW-0319">Glycerol metabolism</keyword>
<name>A0AAV2TN53_CALDB</name>
<proteinExistence type="inferred from homology"/>
<evidence type="ECO:0000313" key="14">
    <source>
        <dbReference type="Proteomes" id="UP001497525"/>
    </source>
</evidence>
<evidence type="ECO:0000259" key="12">
    <source>
        <dbReference type="Pfam" id="PF02782"/>
    </source>
</evidence>
<dbReference type="GO" id="GO:0005739">
    <property type="term" value="C:mitochondrion"/>
    <property type="evidence" value="ECO:0007669"/>
    <property type="project" value="TreeGrafter"/>
</dbReference>
<evidence type="ECO:0000313" key="13">
    <source>
        <dbReference type="EMBL" id="CAL5137396.1"/>
    </source>
</evidence>
<evidence type="ECO:0000259" key="11">
    <source>
        <dbReference type="Pfam" id="PF00370"/>
    </source>
</evidence>
<dbReference type="PANTHER" id="PTHR10196:SF69">
    <property type="entry name" value="GLYCEROL KINASE"/>
    <property type="match status" value="1"/>
</dbReference>
<organism evidence="13 14">
    <name type="scientific">Calicophoron daubneyi</name>
    <name type="common">Rumen fluke</name>
    <name type="synonym">Paramphistomum daubneyi</name>
    <dbReference type="NCBI Taxonomy" id="300641"/>
    <lineage>
        <taxon>Eukaryota</taxon>
        <taxon>Metazoa</taxon>
        <taxon>Spiralia</taxon>
        <taxon>Lophotrochozoa</taxon>
        <taxon>Platyhelminthes</taxon>
        <taxon>Trematoda</taxon>
        <taxon>Digenea</taxon>
        <taxon>Plagiorchiida</taxon>
        <taxon>Pronocephalata</taxon>
        <taxon>Paramphistomoidea</taxon>
        <taxon>Paramphistomidae</taxon>
        <taxon>Calicophoron</taxon>
    </lineage>
</organism>
<evidence type="ECO:0000256" key="3">
    <source>
        <dbReference type="ARBA" id="ARBA00012099"/>
    </source>
</evidence>
<dbReference type="GO" id="GO:0046167">
    <property type="term" value="P:glycerol-3-phosphate biosynthetic process"/>
    <property type="evidence" value="ECO:0007669"/>
    <property type="project" value="TreeGrafter"/>
</dbReference>
<dbReference type="Pfam" id="PF02782">
    <property type="entry name" value="FGGY_C"/>
    <property type="match status" value="1"/>
</dbReference>
<comment type="pathway">
    <text evidence="1">Polyol metabolism; glycerol degradation via glycerol kinase pathway; sn-glycerol 3-phosphate from glycerol: step 1/1.</text>
</comment>